<name>A0ABV7KYK4_9PROT</name>
<dbReference type="Proteomes" id="UP001595528">
    <property type="component" value="Unassembled WGS sequence"/>
</dbReference>
<accession>A0ABV7KYK4</accession>
<dbReference type="PANTHER" id="PTHR21015">
    <property type="entry name" value="UDP-N-ACETYLGLUCOSAMINE--N-ACETYLMURAMYL-(PENTAPEPTIDE) PYROPHOSPHORYL-UNDECAPRENOL N-ACETYLGLUCOSAMINE TRANSFERASE 1"/>
    <property type="match status" value="1"/>
</dbReference>
<organism evidence="2 3">
    <name type="scientific">Marinibaculum pumilum</name>
    <dbReference type="NCBI Taxonomy" id="1766165"/>
    <lineage>
        <taxon>Bacteria</taxon>
        <taxon>Pseudomonadati</taxon>
        <taxon>Pseudomonadota</taxon>
        <taxon>Alphaproteobacteria</taxon>
        <taxon>Rhodospirillales</taxon>
        <taxon>Rhodospirillaceae</taxon>
        <taxon>Marinibaculum</taxon>
    </lineage>
</organism>
<dbReference type="Pfam" id="PF04101">
    <property type="entry name" value="Glyco_tran_28_C"/>
    <property type="match status" value="1"/>
</dbReference>
<comment type="caution">
    <text evidence="2">The sequence shown here is derived from an EMBL/GenBank/DDBJ whole genome shotgun (WGS) entry which is preliminary data.</text>
</comment>
<dbReference type="SUPFAM" id="SSF53756">
    <property type="entry name" value="UDP-Glycosyltransferase/glycogen phosphorylase"/>
    <property type="match status" value="1"/>
</dbReference>
<gene>
    <name evidence="2" type="ORF">ACFOGJ_08620</name>
</gene>
<dbReference type="EMBL" id="JBHRTR010000020">
    <property type="protein sequence ID" value="MFC3227289.1"/>
    <property type="molecule type" value="Genomic_DNA"/>
</dbReference>
<reference evidence="3" key="1">
    <citation type="journal article" date="2019" name="Int. J. Syst. Evol. Microbiol.">
        <title>The Global Catalogue of Microorganisms (GCM) 10K type strain sequencing project: providing services to taxonomists for standard genome sequencing and annotation.</title>
        <authorList>
            <consortium name="The Broad Institute Genomics Platform"/>
            <consortium name="The Broad Institute Genome Sequencing Center for Infectious Disease"/>
            <person name="Wu L."/>
            <person name="Ma J."/>
        </authorList>
    </citation>
    <scope>NUCLEOTIDE SEQUENCE [LARGE SCALE GENOMIC DNA]</scope>
    <source>
        <strain evidence="3">KCTC 42964</strain>
    </source>
</reference>
<dbReference type="InterPro" id="IPR007235">
    <property type="entry name" value="Glyco_trans_28_C"/>
</dbReference>
<sequence>MAKVLFYVQHLLGIGHLRRTATLTRAMQEAGLAVTVVSGGHEIPGLDLGGAALVQLPATRAIDESFKTLVDESGEIVDEGWKAERRERLLAVFAATAPDVVMTELFPFGRRQMRFELLPLLDAALAARPRPAILSSVRDILVAQAKPERNDEMLDLVERYFDLVLVHGDPSLIPFDRTFPHARRIADRIRYTGYVVDTSGRRGGPGSPGHDEVIVSAGGGAVGRQLLEAAIAAKPLSRHAAAQWRVLVGIAESDEAFQELSRMAAAAQAEDGRGALVVERARGDFPTLVSNARLSISQGGYNTTMEVMRARVPAVIVPYAAQAETEQTLRAELLQARRLLHVVPQTGLTPQALAAACDAATRPAADPATPLDTDGGPATARLVTELAAGRQV</sequence>
<dbReference type="Gene3D" id="3.40.50.2000">
    <property type="entry name" value="Glycogen Phosphorylase B"/>
    <property type="match status" value="1"/>
</dbReference>
<keyword evidence="3" id="KW-1185">Reference proteome</keyword>
<dbReference type="RefSeq" id="WP_379899451.1">
    <property type="nucleotide sequence ID" value="NZ_JBHRTR010000020.1"/>
</dbReference>
<evidence type="ECO:0000259" key="1">
    <source>
        <dbReference type="Pfam" id="PF04101"/>
    </source>
</evidence>
<protein>
    <submittedName>
        <fullName evidence="2">Glycosyltransferase family protein</fullName>
    </submittedName>
</protein>
<dbReference type="PANTHER" id="PTHR21015:SF28">
    <property type="entry name" value="SLL1722 PROTEIN"/>
    <property type="match status" value="1"/>
</dbReference>
<evidence type="ECO:0000313" key="2">
    <source>
        <dbReference type="EMBL" id="MFC3227289.1"/>
    </source>
</evidence>
<feature type="domain" description="Glycosyl transferase family 28 C-terminal" evidence="1">
    <location>
        <begin position="287"/>
        <end position="368"/>
    </location>
</feature>
<evidence type="ECO:0000313" key="3">
    <source>
        <dbReference type="Proteomes" id="UP001595528"/>
    </source>
</evidence>
<proteinExistence type="predicted"/>